<proteinExistence type="predicted"/>
<sequence length="376" mass="42298">MSQIHISTPISAPIKRPLAYSSSYRLTPTAIQQDEYPRSKYAVSKFGITPPVSSFEQVSSAIFIPNYELEKTPPSKIPSPTWNLNPDQSAGAVSSTQISTDKENPRNNNLQLHGTTNTSASKARRSLLPKSRTMSSMFSGLKSSISEPSTHSNSHNNDYCCNTSYRGSQPPENFLEALSTESVEVTSDKDILHVRAAQPSSYWCGRFQAIHDRLGNELIQTIKSDSQIFQSNTSSTLTKPRSRHRFLERTKQDQLPPTISRTNSRLIMEDEEKINKIFAQLAAFCVTSEAERSLLDWQVDYCKKTGNSRLLHRAPYNTTIHGRWVSKIARAVCAHSLFKFFCPTPGVIESNRSDGLMCNEKMFMKLPFAERYSDKP</sequence>
<gene>
    <name evidence="2" type="ORF">B7463_g3</name>
</gene>
<organism evidence="2 3">
    <name type="scientific">Scytalidium lignicola</name>
    <name type="common">Hyphomycete</name>
    <dbReference type="NCBI Taxonomy" id="5539"/>
    <lineage>
        <taxon>Eukaryota</taxon>
        <taxon>Fungi</taxon>
        <taxon>Dikarya</taxon>
        <taxon>Ascomycota</taxon>
        <taxon>Pezizomycotina</taxon>
        <taxon>Leotiomycetes</taxon>
        <taxon>Leotiomycetes incertae sedis</taxon>
        <taxon>Scytalidium</taxon>
    </lineage>
</organism>
<accession>A0A3E2HS85</accession>
<feature type="non-terminal residue" evidence="2">
    <location>
        <position position="376"/>
    </location>
</feature>
<dbReference type="OrthoDB" id="3557758at2759"/>
<dbReference type="Proteomes" id="UP000258309">
    <property type="component" value="Unassembled WGS sequence"/>
</dbReference>
<feature type="region of interest" description="Disordered" evidence="1">
    <location>
        <begin position="74"/>
        <end position="129"/>
    </location>
</feature>
<feature type="compositionally biased region" description="Polar residues" evidence="1">
    <location>
        <begin position="106"/>
        <end position="121"/>
    </location>
</feature>
<keyword evidence="3" id="KW-1185">Reference proteome</keyword>
<feature type="non-terminal residue" evidence="2">
    <location>
        <position position="1"/>
    </location>
</feature>
<feature type="compositionally biased region" description="Polar residues" evidence="1">
    <location>
        <begin position="78"/>
        <end position="99"/>
    </location>
</feature>
<dbReference type="AlphaFoldDB" id="A0A3E2HS85"/>
<protein>
    <submittedName>
        <fullName evidence="2">Uncharacterized protein</fullName>
    </submittedName>
</protein>
<evidence type="ECO:0000256" key="1">
    <source>
        <dbReference type="SAM" id="MobiDB-lite"/>
    </source>
</evidence>
<evidence type="ECO:0000313" key="2">
    <source>
        <dbReference type="EMBL" id="RFU36230.1"/>
    </source>
</evidence>
<dbReference type="EMBL" id="NCSJ02000001">
    <property type="protein sequence ID" value="RFU36230.1"/>
    <property type="molecule type" value="Genomic_DNA"/>
</dbReference>
<comment type="caution">
    <text evidence="2">The sequence shown here is derived from an EMBL/GenBank/DDBJ whole genome shotgun (WGS) entry which is preliminary data.</text>
</comment>
<name>A0A3E2HS85_SCYLI</name>
<evidence type="ECO:0000313" key="3">
    <source>
        <dbReference type="Proteomes" id="UP000258309"/>
    </source>
</evidence>
<reference evidence="2 3" key="1">
    <citation type="submission" date="2018-05" db="EMBL/GenBank/DDBJ databases">
        <title>Draft genome sequence of Scytalidium lignicola DSM 105466, a ubiquitous saprotrophic fungus.</title>
        <authorList>
            <person name="Buettner E."/>
            <person name="Gebauer A.M."/>
            <person name="Hofrichter M."/>
            <person name="Liers C."/>
            <person name="Kellner H."/>
        </authorList>
    </citation>
    <scope>NUCLEOTIDE SEQUENCE [LARGE SCALE GENOMIC DNA]</scope>
    <source>
        <strain evidence="2 3">DSM 105466</strain>
    </source>
</reference>